<dbReference type="InterPro" id="IPR036909">
    <property type="entry name" value="Cyt_c-like_dom_sf"/>
</dbReference>
<feature type="domain" description="DUF1553" evidence="3">
    <location>
        <begin position="459"/>
        <end position="716"/>
    </location>
</feature>
<dbReference type="Pfam" id="PF07583">
    <property type="entry name" value="PSCyt2"/>
    <property type="match status" value="1"/>
</dbReference>
<evidence type="ECO:0000256" key="1">
    <source>
        <dbReference type="SAM" id="SignalP"/>
    </source>
</evidence>
<evidence type="ECO:0000259" key="2">
    <source>
        <dbReference type="Pfam" id="PF07583"/>
    </source>
</evidence>
<dbReference type="PANTHER" id="PTHR35889">
    <property type="entry name" value="CYCLOINULO-OLIGOSACCHARIDE FRUCTANOTRANSFERASE-RELATED"/>
    <property type="match status" value="1"/>
</dbReference>
<keyword evidence="6" id="KW-1185">Reference proteome</keyword>
<dbReference type="STRING" id="536979.SAMN04488055_1800"/>
<feature type="signal peptide" evidence="1">
    <location>
        <begin position="1"/>
        <end position="21"/>
    </location>
</feature>
<dbReference type="GO" id="GO:0020037">
    <property type="term" value="F:heme binding"/>
    <property type="evidence" value="ECO:0007669"/>
    <property type="project" value="InterPro"/>
</dbReference>
<feature type="domain" description="DUF1549" evidence="2">
    <location>
        <begin position="164"/>
        <end position="370"/>
    </location>
</feature>
<dbReference type="Pfam" id="PF07635">
    <property type="entry name" value="PSCyt1"/>
    <property type="match status" value="1"/>
</dbReference>
<gene>
    <name evidence="5" type="ORF">SAMN04488055_1800</name>
</gene>
<evidence type="ECO:0000313" key="5">
    <source>
        <dbReference type="EMBL" id="SIN85966.1"/>
    </source>
</evidence>
<keyword evidence="1" id="KW-0732">Signal</keyword>
<dbReference type="Proteomes" id="UP000185003">
    <property type="component" value="Unassembled WGS sequence"/>
</dbReference>
<evidence type="ECO:0000259" key="3">
    <source>
        <dbReference type="Pfam" id="PF07587"/>
    </source>
</evidence>
<sequence length="770" mass="87307">MRQRQSVALAAICLLAYIACNQPGANKGTQTSKLPDEVDYNFHIRPILSDKCFTCHGPDANKREAGLRLDIGDSAFKALKETPGAFAFVPGKPHQSEVYKRITTADTSLRMPPVNSNLALTEHEIDLIEKWIKQGAKYKPHWAFVPPQPVKPPVVDNEKWPRNEIDKFVLQGMENAGLKPNEEADKERLLKRACLDIIGLPPTVEMMDRFLADNSENAYEKIIDTLLAMPQYGEKMAIHWMDVARFADSHGYQDDNYRSQWPWRDWVIHAFNENLPYNKFVTWQLAGDLIPGATREQLLATGYNRNHKITEEGGVIDEEYRVEYVTDRTNSFAKSFLGVTMECAHCHDHKYDPFSQQEYYQLYAFFNNVKEVGLESTVGGPETFAKKPYMEISNEEVKGVLSFINKPDTNRLIVSVMGDQDTTVRKTYILNRGVYDAHGTEVVPGTPKSILAFNNATPNRLGLADWLFSPKNPLAARVFVNRMWQEVFGRGIVKTSGDFGMQGELPSHPALLDWLAVDFRTHGWDIKRLMKQMVTSATYRQSAVVPKEKLQKDPDNIWLSRAPRFRLPAELVRDLVLSSSGLLTKKIGGPSVKPYQPKGLWELATSGRGLLARYQQDHGESLYRRGLYTFIKRTVPPPSLMIFDGSNRDQCEVKRSNTNTPLQALVMLNDPQVLEAARVLAAKLMQEKSDPVEKAFRLIVCRKPNEKELALLQEYYKDQQQHYQGKPGEATKILNVGEYPLPEKANKPALAALMQVVTTIYNLEETLSKS</sequence>
<feature type="chain" id="PRO_5012297374" evidence="1">
    <location>
        <begin position="22"/>
        <end position="770"/>
    </location>
</feature>
<accession>A0A1N6ESG6</accession>
<reference evidence="5 6" key="1">
    <citation type="submission" date="2016-11" db="EMBL/GenBank/DDBJ databases">
        <authorList>
            <person name="Jaros S."/>
            <person name="Januszkiewicz K."/>
            <person name="Wedrychowicz H."/>
        </authorList>
    </citation>
    <scope>NUCLEOTIDE SEQUENCE [LARGE SCALE GENOMIC DNA]</scope>
    <source>
        <strain evidence="5 6">DSM 24787</strain>
    </source>
</reference>
<feature type="domain" description="Cytochrome C Planctomycete-type" evidence="4">
    <location>
        <begin position="52"/>
        <end position="113"/>
    </location>
</feature>
<organism evidence="5 6">
    <name type="scientific">Chitinophaga niabensis</name>
    <dbReference type="NCBI Taxonomy" id="536979"/>
    <lineage>
        <taxon>Bacteria</taxon>
        <taxon>Pseudomonadati</taxon>
        <taxon>Bacteroidota</taxon>
        <taxon>Chitinophagia</taxon>
        <taxon>Chitinophagales</taxon>
        <taxon>Chitinophagaceae</taxon>
        <taxon>Chitinophaga</taxon>
    </lineage>
</organism>
<dbReference type="PANTHER" id="PTHR35889:SF3">
    <property type="entry name" value="F-BOX DOMAIN-CONTAINING PROTEIN"/>
    <property type="match status" value="1"/>
</dbReference>
<dbReference type="Pfam" id="PF07587">
    <property type="entry name" value="PSD1"/>
    <property type="match status" value="1"/>
</dbReference>
<dbReference type="InterPro" id="IPR011429">
    <property type="entry name" value="Cyt_c_Planctomycete-type"/>
</dbReference>
<evidence type="ECO:0000259" key="4">
    <source>
        <dbReference type="Pfam" id="PF07635"/>
    </source>
</evidence>
<dbReference type="OrthoDB" id="1450284at2"/>
<dbReference type="SUPFAM" id="SSF46626">
    <property type="entry name" value="Cytochrome c"/>
    <property type="match status" value="1"/>
</dbReference>
<dbReference type="InterPro" id="IPR011444">
    <property type="entry name" value="DUF1549"/>
</dbReference>
<dbReference type="InterPro" id="IPR022655">
    <property type="entry name" value="DUF1553"/>
</dbReference>
<proteinExistence type="predicted"/>
<dbReference type="AlphaFoldDB" id="A0A1N6ESG6"/>
<dbReference type="EMBL" id="FSRA01000001">
    <property type="protein sequence ID" value="SIN85966.1"/>
    <property type="molecule type" value="Genomic_DNA"/>
</dbReference>
<dbReference type="GO" id="GO:0009055">
    <property type="term" value="F:electron transfer activity"/>
    <property type="evidence" value="ECO:0007669"/>
    <property type="project" value="InterPro"/>
</dbReference>
<name>A0A1N6ESG6_9BACT</name>
<dbReference type="RefSeq" id="WP_074238916.1">
    <property type="nucleotide sequence ID" value="NZ_FSRA01000001.1"/>
</dbReference>
<protein>
    <submittedName>
        <fullName evidence="5">Planctomycete cytochrome C</fullName>
    </submittedName>
</protein>
<evidence type="ECO:0000313" key="6">
    <source>
        <dbReference type="Proteomes" id="UP000185003"/>
    </source>
</evidence>